<gene>
    <name evidence="2" type="ORF">G2W53_012867</name>
</gene>
<keyword evidence="3" id="KW-1185">Reference proteome</keyword>
<evidence type="ECO:0000313" key="3">
    <source>
        <dbReference type="Proteomes" id="UP000634136"/>
    </source>
</evidence>
<evidence type="ECO:0000313" key="2">
    <source>
        <dbReference type="EMBL" id="KAF7830534.1"/>
    </source>
</evidence>
<comment type="caution">
    <text evidence="2">The sequence shown here is derived from an EMBL/GenBank/DDBJ whole genome shotgun (WGS) entry which is preliminary data.</text>
</comment>
<dbReference type="EMBL" id="JAAIUW010000005">
    <property type="protein sequence ID" value="KAF7830534.1"/>
    <property type="molecule type" value="Genomic_DNA"/>
</dbReference>
<protein>
    <submittedName>
        <fullName evidence="2">Uncharacterized protein</fullName>
    </submittedName>
</protein>
<organism evidence="2 3">
    <name type="scientific">Senna tora</name>
    <dbReference type="NCBI Taxonomy" id="362788"/>
    <lineage>
        <taxon>Eukaryota</taxon>
        <taxon>Viridiplantae</taxon>
        <taxon>Streptophyta</taxon>
        <taxon>Embryophyta</taxon>
        <taxon>Tracheophyta</taxon>
        <taxon>Spermatophyta</taxon>
        <taxon>Magnoliopsida</taxon>
        <taxon>eudicotyledons</taxon>
        <taxon>Gunneridae</taxon>
        <taxon>Pentapetalae</taxon>
        <taxon>rosids</taxon>
        <taxon>fabids</taxon>
        <taxon>Fabales</taxon>
        <taxon>Fabaceae</taxon>
        <taxon>Caesalpinioideae</taxon>
        <taxon>Cassia clade</taxon>
        <taxon>Senna</taxon>
    </lineage>
</organism>
<feature type="compositionally biased region" description="Polar residues" evidence="1">
    <location>
        <begin position="7"/>
        <end position="25"/>
    </location>
</feature>
<dbReference type="Proteomes" id="UP000634136">
    <property type="component" value="Unassembled WGS sequence"/>
</dbReference>
<evidence type="ECO:0000256" key="1">
    <source>
        <dbReference type="SAM" id="MobiDB-lite"/>
    </source>
</evidence>
<accession>A0A834U446</accession>
<proteinExistence type="predicted"/>
<dbReference type="AlphaFoldDB" id="A0A834U446"/>
<sequence>MRRSKIVNCNSAKTTDSVSGNSKSSIPKRFPSPVLPSTFFLYHNQPGQTRQSRPN</sequence>
<name>A0A834U446_9FABA</name>
<reference evidence="2" key="1">
    <citation type="submission" date="2020-09" db="EMBL/GenBank/DDBJ databases">
        <title>Genome-Enabled Discovery of Anthraquinone Biosynthesis in Senna tora.</title>
        <authorList>
            <person name="Kang S.-H."/>
            <person name="Pandey R.P."/>
            <person name="Lee C.-M."/>
            <person name="Sim J.-S."/>
            <person name="Jeong J.-T."/>
            <person name="Choi B.-S."/>
            <person name="Jung M."/>
            <person name="Ginzburg D."/>
            <person name="Zhao K."/>
            <person name="Won S.Y."/>
            <person name="Oh T.-J."/>
            <person name="Yu Y."/>
            <person name="Kim N.-H."/>
            <person name="Lee O.R."/>
            <person name="Lee T.-H."/>
            <person name="Bashyal P."/>
            <person name="Kim T.-S."/>
            <person name="Lee W.-H."/>
            <person name="Kawkins C."/>
            <person name="Kim C.-K."/>
            <person name="Kim J.S."/>
            <person name="Ahn B.O."/>
            <person name="Rhee S.Y."/>
            <person name="Sohng J.K."/>
        </authorList>
    </citation>
    <scope>NUCLEOTIDE SEQUENCE</scope>
    <source>
        <tissue evidence="2">Leaf</tissue>
    </source>
</reference>
<feature type="region of interest" description="Disordered" evidence="1">
    <location>
        <begin position="1"/>
        <end position="29"/>
    </location>
</feature>